<dbReference type="PROSITE" id="PS50405">
    <property type="entry name" value="GST_CTER"/>
    <property type="match status" value="1"/>
</dbReference>
<evidence type="ECO:0000259" key="1">
    <source>
        <dbReference type="PROSITE" id="PS50404"/>
    </source>
</evidence>
<dbReference type="PANTHER" id="PTHR11571:SF150">
    <property type="entry name" value="GLUTATHIONE S-TRANSFERASE"/>
    <property type="match status" value="1"/>
</dbReference>
<evidence type="ECO:0000259" key="2">
    <source>
        <dbReference type="PROSITE" id="PS50405"/>
    </source>
</evidence>
<dbReference type="GO" id="GO:0006749">
    <property type="term" value="P:glutathione metabolic process"/>
    <property type="evidence" value="ECO:0007669"/>
    <property type="project" value="TreeGrafter"/>
</dbReference>
<dbReference type="PANTHER" id="PTHR11571">
    <property type="entry name" value="GLUTATHIONE S-TRANSFERASE"/>
    <property type="match status" value="1"/>
</dbReference>
<dbReference type="Pfam" id="PF14497">
    <property type="entry name" value="GST_C_3"/>
    <property type="match status" value="1"/>
</dbReference>
<dbReference type="InterPro" id="IPR040079">
    <property type="entry name" value="Glutathione_S-Trfase"/>
</dbReference>
<dbReference type="EMBL" id="KZ989273">
    <property type="protein sequence ID" value="RKP27085.1"/>
    <property type="molecule type" value="Genomic_DNA"/>
</dbReference>
<dbReference type="InterPro" id="IPR004046">
    <property type="entry name" value="GST_C"/>
</dbReference>
<dbReference type="CDD" id="cd03192">
    <property type="entry name" value="GST_C_Sigma_like"/>
    <property type="match status" value="1"/>
</dbReference>
<gene>
    <name evidence="3" type="ORF">SYNPS1DRAFT_27251</name>
</gene>
<dbReference type="SUPFAM" id="SSF47616">
    <property type="entry name" value="GST C-terminal domain-like"/>
    <property type="match status" value="1"/>
</dbReference>
<dbReference type="Gene3D" id="1.20.1050.130">
    <property type="match status" value="1"/>
</dbReference>
<keyword evidence="3" id="KW-0808">Transferase</keyword>
<dbReference type="InterPro" id="IPR010987">
    <property type="entry name" value="Glutathione-S-Trfase_C-like"/>
</dbReference>
<name>A0A4P9Z3S7_9FUNG</name>
<evidence type="ECO:0000313" key="4">
    <source>
        <dbReference type="Proteomes" id="UP000278143"/>
    </source>
</evidence>
<dbReference type="InterPro" id="IPR036282">
    <property type="entry name" value="Glutathione-S-Trfase_C_sf"/>
</dbReference>
<accession>A0A4P9Z3S7</accession>
<dbReference type="PROSITE" id="PS50404">
    <property type="entry name" value="GST_NTER"/>
    <property type="match status" value="1"/>
</dbReference>
<evidence type="ECO:0000313" key="3">
    <source>
        <dbReference type="EMBL" id="RKP27085.1"/>
    </source>
</evidence>
<dbReference type="InterPro" id="IPR050213">
    <property type="entry name" value="GST_superfamily"/>
</dbReference>
<protein>
    <submittedName>
        <fullName evidence="3">Glutathione S-transferase</fullName>
    </submittedName>
</protein>
<reference evidence="4" key="1">
    <citation type="journal article" date="2018" name="Nat. Microbiol.">
        <title>Leveraging single-cell genomics to expand the fungal tree of life.</title>
        <authorList>
            <person name="Ahrendt S.R."/>
            <person name="Quandt C.A."/>
            <person name="Ciobanu D."/>
            <person name="Clum A."/>
            <person name="Salamov A."/>
            <person name="Andreopoulos B."/>
            <person name="Cheng J.F."/>
            <person name="Woyke T."/>
            <person name="Pelin A."/>
            <person name="Henrissat B."/>
            <person name="Reynolds N.K."/>
            <person name="Benny G.L."/>
            <person name="Smith M.E."/>
            <person name="James T.Y."/>
            <person name="Grigoriev I.V."/>
        </authorList>
    </citation>
    <scope>NUCLEOTIDE SEQUENCE [LARGE SCALE GENOMIC DNA]</scope>
    <source>
        <strain evidence="4">Benny S71-1</strain>
    </source>
</reference>
<organism evidence="3 4">
    <name type="scientific">Syncephalis pseudoplumigaleata</name>
    <dbReference type="NCBI Taxonomy" id="1712513"/>
    <lineage>
        <taxon>Eukaryota</taxon>
        <taxon>Fungi</taxon>
        <taxon>Fungi incertae sedis</taxon>
        <taxon>Zoopagomycota</taxon>
        <taxon>Zoopagomycotina</taxon>
        <taxon>Zoopagomycetes</taxon>
        <taxon>Zoopagales</taxon>
        <taxon>Piptocephalidaceae</taxon>
        <taxon>Syncephalis</taxon>
    </lineage>
</organism>
<dbReference type="InterPro" id="IPR036249">
    <property type="entry name" value="Thioredoxin-like_sf"/>
</dbReference>
<dbReference type="AlphaFoldDB" id="A0A4P9Z3S7"/>
<sequence>MSSSTPVITYFQLDFEGRAGAIYLLLSDAGVAYRRVDVPRSDWPTLQKQLIANDASPNGTLPIMELDGRTYVHQLPILRVLVRHLGKYGGNDEDEAYEIDSFADLVADYHSAWSRAHWSDDDSIKTYYRDESRPRLLAGIDRFLARRKGGPYLLGDTPSYADFMLLAVLLDDKPPALEGYPHLKAFSEAMRQRPGIVRYLTTRPAE</sequence>
<dbReference type="Proteomes" id="UP000278143">
    <property type="component" value="Unassembled WGS sequence"/>
</dbReference>
<dbReference type="SUPFAM" id="SSF52833">
    <property type="entry name" value="Thioredoxin-like"/>
    <property type="match status" value="1"/>
</dbReference>
<proteinExistence type="predicted"/>
<dbReference type="SFLD" id="SFLDS00019">
    <property type="entry name" value="Glutathione_Transferase_(cytos"/>
    <property type="match status" value="1"/>
</dbReference>
<dbReference type="InterPro" id="IPR004045">
    <property type="entry name" value="Glutathione_S-Trfase_N"/>
</dbReference>
<dbReference type="GO" id="GO:0004364">
    <property type="term" value="F:glutathione transferase activity"/>
    <property type="evidence" value="ECO:0007669"/>
    <property type="project" value="TreeGrafter"/>
</dbReference>
<dbReference type="OrthoDB" id="414243at2759"/>
<feature type="domain" description="GST C-terminal" evidence="2">
    <location>
        <begin position="92"/>
        <end position="206"/>
    </location>
</feature>
<keyword evidence="4" id="KW-1185">Reference proteome</keyword>
<feature type="domain" description="GST N-terminal" evidence="1">
    <location>
        <begin position="6"/>
        <end position="89"/>
    </location>
</feature>